<evidence type="ECO:0000313" key="3">
    <source>
        <dbReference type="Proteomes" id="UP000593577"/>
    </source>
</evidence>
<organism evidence="2 3">
    <name type="scientific">Gossypium aridum</name>
    <name type="common">American cotton</name>
    <name type="synonym">Erioxylum aridum</name>
    <dbReference type="NCBI Taxonomy" id="34290"/>
    <lineage>
        <taxon>Eukaryota</taxon>
        <taxon>Viridiplantae</taxon>
        <taxon>Streptophyta</taxon>
        <taxon>Embryophyta</taxon>
        <taxon>Tracheophyta</taxon>
        <taxon>Spermatophyta</taxon>
        <taxon>Magnoliopsida</taxon>
        <taxon>eudicotyledons</taxon>
        <taxon>Gunneridae</taxon>
        <taxon>Pentapetalae</taxon>
        <taxon>rosids</taxon>
        <taxon>malvids</taxon>
        <taxon>Malvales</taxon>
        <taxon>Malvaceae</taxon>
        <taxon>Malvoideae</taxon>
        <taxon>Gossypium</taxon>
    </lineage>
</organism>
<dbReference type="Proteomes" id="UP000593577">
    <property type="component" value="Unassembled WGS sequence"/>
</dbReference>
<feature type="domain" description="DUF7745" evidence="1">
    <location>
        <begin position="103"/>
        <end position="161"/>
    </location>
</feature>
<comment type="caution">
    <text evidence="2">The sequence shown here is derived from an EMBL/GenBank/DDBJ whole genome shotgun (WGS) entry which is preliminary data.</text>
</comment>
<dbReference type="PANTHER" id="PTHR48200:SF1">
    <property type="entry name" value="AMINOTRANSFERASE-LIKE PLANT MOBILE DOMAIN-CONTAINING PROTEIN"/>
    <property type="match status" value="1"/>
</dbReference>
<dbReference type="Pfam" id="PF24924">
    <property type="entry name" value="DUF7745"/>
    <property type="match status" value="2"/>
</dbReference>
<reference evidence="2 3" key="1">
    <citation type="journal article" date="2019" name="Genome Biol. Evol.">
        <title>Insights into the evolution of the New World diploid cottons (Gossypium, subgenus Houzingenia) based on genome sequencing.</title>
        <authorList>
            <person name="Grover C.E."/>
            <person name="Arick M.A. 2nd"/>
            <person name="Thrash A."/>
            <person name="Conover J.L."/>
            <person name="Sanders W.S."/>
            <person name="Peterson D.G."/>
            <person name="Frelichowski J.E."/>
            <person name="Scheffler J.A."/>
            <person name="Scheffler B.E."/>
            <person name="Wendel J.F."/>
        </authorList>
    </citation>
    <scope>NUCLEOTIDE SEQUENCE [LARGE SCALE GENOMIC DNA]</scope>
    <source>
        <strain evidence="2">185</strain>
        <tissue evidence="2">Leaf</tissue>
    </source>
</reference>
<proteinExistence type="predicted"/>
<accession>A0A7J8YQM4</accession>
<evidence type="ECO:0000259" key="1">
    <source>
        <dbReference type="Pfam" id="PF24924"/>
    </source>
</evidence>
<sequence length="249" mass="29358">MNILAMSEQWVSARVKQKGDNKCIPWRSLRDLILAHPDTNKNANIFALSIYGLVIFPRALGYVDEVVTDLFDRLDKGVTPVPVILAETFRSLSGCRSTATLRRDNITMEKWMAILQNLKDEDVEWKAPWLVPDEILYRCGDFDWVPLLWIWGAIGYAPLLKKIREITSAWKQIYRMKRLAIELMVTSEYNEWWSKRVNDNIPWSREEDVRSIEEYLQVVPSEIEIIKKDFEKRNLELEKKIEQLEEEKL</sequence>
<name>A0A7J8YQM4_GOSAI</name>
<dbReference type="InterPro" id="IPR056647">
    <property type="entry name" value="DUF7745"/>
</dbReference>
<dbReference type="PANTHER" id="PTHR48200">
    <property type="entry name" value="PROTEIN, PUTATIVE-RELATED"/>
    <property type="match status" value="1"/>
</dbReference>
<feature type="domain" description="DUF7745" evidence="1">
    <location>
        <begin position="3"/>
        <end position="97"/>
    </location>
</feature>
<dbReference type="AlphaFoldDB" id="A0A7J8YQM4"/>
<gene>
    <name evidence="2" type="ORF">Goari_022196</name>
</gene>
<protein>
    <recommendedName>
        <fullName evidence="1">DUF7745 domain-containing protein</fullName>
    </recommendedName>
</protein>
<dbReference type="EMBL" id="JABFAA010315617">
    <property type="protein sequence ID" value="MBA0701630.1"/>
    <property type="molecule type" value="Genomic_DNA"/>
</dbReference>
<evidence type="ECO:0000313" key="2">
    <source>
        <dbReference type="EMBL" id="MBA0701630.1"/>
    </source>
</evidence>
<keyword evidence="3" id="KW-1185">Reference proteome</keyword>